<feature type="compositionally biased region" description="Gly residues" evidence="1">
    <location>
        <begin position="101"/>
        <end position="111"/>
    </location>
</feature>
<comment type="caution">
    <text evidence="2">The sequence shown here is derived from an EMBL/GenBank/DDBJ whole genome shotgun (WGS) entry which is preliminary data.</text>
</comment>
<evidence type="ECO:0000313" key="3">
    <source>
        <dbReference type="Proteomes" id="UP000468735"/>
    </source>
</evidence>
<feature type="region of interest" description="Disordered" evidence="1">
    <location>
        <begin position="84"/>
        <end position="111"/>
    </location>
</feature>
<name>A0A6H9YXN3_9ACTN</name>
<dbReference type="RefSeq" id="WP_151560487.1">
    <property type="nucleotide sequence ID" value="NZ_WBMT01000005.1"/>
</dbReference>
<sequence length="111" mass="12269">MEWVPWAEGNLHWLFPDLPDEDQVLSALQEADETMRQLAVHFGRDPNAPFRGLTMMFEGSTSPGLIAYVEPQEVSFVIELEHRPRPGLPPPMSRIVDSLTEGGGAGDNATP</sequence>
<accession>A0A6H9YXN3</accession>
<protein>
    <submittedName>
        <fullName evidence="2">Uncharacterized protein</fullName>
    </submittedName>
</protein>
<keyword evidence="3" id="KW-1185">Reference proteome</keyword>
<dbReference type="Proteomes" id="UP000468735">
    <property type="component" value="Unassembled WGS sequence"/>
</dbReference>
<gene>
    <name evidence="2" type="ORF">F8566_13285</name>
</gene>
<organism evidence="2 3">
    <name type="scientific">Actinomadura rudentiformis</name>
    <dbReference type="NCBI Taxonomy" id="359158"/>
    <lineage>
        <taxon>Bacteria</taxon>
        <taxon>Bacillati</taxon>
        <taxon>Actinomycetota</taxon>
        <taxon>Actinomycetes</taxon>
        <taxon>Streptosporangiales</taxon>
        <taxon>Thermomonosporaceae</taxon>
        <taxon>Actinomadura</taxon>
    </lineage>
</organism>
<dbReference type="EMBL" id="WBMT01000005">
    <property type="protein sequence ID" value="KAB2349718.1"/>
    <property type="molecule type" value="Genomic_DNA"/>
</dbReference>
<evidence type="ECO:0000256" key="1">
    <source>
        <dbReference type="SAM" id="MobiDB-lite"/>
    </source>
</evidence>
<dbReference type="OrthoDB" id="4212258at2"/>
<evidence type="ECO:0000313" key="2">
    <source>
        <dbReference type="EMBL" id="KAB2349718.1"/>
    </source>
</evidence>
<proteinExistence type="predicted"/>
<reference evidence="2 3" key="1">
    <citation type="submission" date="2019-09" db="EMBL/GenBank/DDBJ databases">
        <title>Actinomadura physcomitrii sp. nov., a novel actinomycete isolated from moss [Physcomitrium sphaericum (Ludw) Fuernr].</title>
        <authorList>
            <person name="Zhuang X."/>
            <person name="Liu C."/>
        </authorList>
    </citation>
    <scope>NUCLEOTIDE SEQUENCE [LARGE SCALE GENOMIC DNA]</scope>
    <source>
        <strain evidence="2 3">HMC1</strain>
    </source>
</reference>
<dbReference type="AlphaFoldDB" id="A0A6H9YXN3"/>